<dbReference type="NCBIfam" id="TIGR00633">
    <property type="entry name" value="xth"/>
    <property type="match status" value="1"/>
</dbReference>
<feature type="active site" description="Proton donor/acceptor" evidence="5">
    <location>
        <position position="148"/>
    </location>
</feature>
<reference evidence="9 10" key="1">
    <citation type="submission" date="2016-10" db="EMBL/GenBank/DDBJ databases">
        <authorList>
            <person name="de Groot N.N."/>
        </authorList>
    </citation>
    <scope>NUCLEOTIDE SEQUENCE [LARGE SCALE GENOMIC DNA]</scope>
    <source>
        <strain evidence="9 10">CGMCC 1.6291</strain>
    </source>
</reference>
<dbReference type="OrthoDB" id="9803914at2"/>
<feature type="binding site" evidence="6">
    <location>
        <position position="150"/>
    </location>
    <ligand>
        <name>Mg(2+)</name>
        <dbReference type="ChEBI" id="CHEBI:18420"/>
        <label>1</label>
    </ligand>
</feature>
<comment type="similarity">
    <text evidence="1">Belongs to the DNA repair enzymes AP/ExoA family.</text>
</comment>
<evidence type="ECO:0000259" key="8">
    <source>
        <dbReference type="Pfam" id="PF03372"/>
    </source>
</evidence>
<dbReference type="InterPro" id="IPR005135">
    <property type="entry name" value="Endo/exonuclease/phosphatase"/>
</dbReference>
<dbReference type="PANTHER" id="PTHR43250">
    <property type="entry name" value="EXODEOXYRIBONUCLEASE III"/>
    <property type="match status" value="1"/>
</dbReference>
<feature type="active site" description="Proton acceptor" evidence="5">
    <location>
        <position position="246"/>
    </location>
</feature>
<dbReference type="Gene3D" id="3.60.10.10">
    <property type="entry name" value="Endonuclease/exonuclease/phosphatase"/>
    <property type="match status" value="1"/>
</dbReference>
<dbReference type="GO" id="GO:0006281">
    <property type="term" value="P:DNA repair"/>
    <property type="evidence" value="ECO:0007669"/>
    <property type="project" value="InterPro"/>
</dbReference>
<dbReference type="GO" id="GO:0004519">
    <property type="term" value="F:endonuclease activity"/>
    <property type="evidence" value="ECO:0007669"/>
    <property type="project" value="InterPro"/>
</dbReference>
<feature type="binding site" evidence="6">
    <location>
        <position position="148"/>
    </location>
    <ligand>
        <name>Mg(2+)</name>
        <dbReference type="ChEBI" id="CHEBI:18420"/>
        <label>1</label>
    </ligand>
</feature>
<evidence type="ECO:0000313" key="10">
    <source>
        <dbReference type="Proteomes" id="UP000199657"/>
    </source>
</evidence>
<dbReference type="InterPro" id="IPR036691">
    <property type="entry name" value="Endo/exonu/phosph_ase_sf"/>
</dbReference>
<dbReference type="EMBL" id="FOEG01000012">
    <property type="protein sequence ID" value="SEP14054.1"/>
    <property type="molecule type" value="Genomic_DNA"/>
</dbReference>
<dbReference type="PANTHER" id="PTHR43250:SF2">
    <property type="entry name" value="EXODEOXYRIBONUCLEASE III"/>
    <property type="match status" value="1"/>
</dbReference>
<feature type="active site" evidence="5">
    <location>
        <position position="108"/>
    </location>
</feature>
<keyword evidence="10" id="KW-1185">Reference proteome</keyword>
<dbReference type="GO" id="GO:0003677">
    <property type="term" value="F:DNA binding"/>
    <property type="evidence" value="ECO:0007669"/>
    <property type="project" value="InterPro"/>
</dbReference>
<name>A0A1H8VFJ4_9GAMM</name>
<evidence type="ECO:0000256" key="6">
    <source>
        <dbReference type="PIRSR" id="PIRSR604808-2"/>
    </source>
</evidence>
<gene>
    <name evidence="9" type="ORF">SAMN04488052_11218</name>
</gene>
<feature type="binding site" evidence="6">
    <location>
        <position position="7"/>
    </location>
    <ligand>
        <name>Mg(2+)</name>
        <dbReference type="ChEBI" id="CHEBI:18420"/>
        <label>1</label>
    </ligand>
</feature>
<organism evidence="9 10">
    <name type="scientific">Aquisalimonas asiatica</name>
    <dbReference type="NCBI Taxonomy" id="406100"/>
    <lineage>
        <taxon>Bacteria</taxon>
        <taxon>Pseudomonadati</taxon>
        <taxon>Pseudomonadota</taxon>
        <taxon>Gammaproteobacteria</taxon>
        <taxon>Chromatiales</taxon>
        <taxon>Ectothiorhodospiraceae</taxon>
        <taxon>Aquisalimonas</taxon>
    </lineage>
</organism>
<dbReference type="SUPFAM" id="SSF56219">
    <property type="entry name" value="DNase I-like"/>
    <property type="match status" value="1"/>
</dbReference>
<keyword evidence="3" id="KW-0378">Hydrolase</keyword>
<protein>
    <submittedName>
        <fullName evidence="9">Exodeoxyribonuclease-3</fullName>
    </submittedName>
</protein>
<evidence type="ECO:0000256" key="4">
    <source>
        <dbReference type="ARBA" id="ARBA00022842"/>
    </source>
</evidence>
<comment type="cofactor">
    <cofactor evidence="6">
        <name>Mg(2+)</name>
        <dbReference type="ChEBI" id="CHEBI:18420"/>
    </cofactor>
    <cofactor evidence="6">
        <name>Mn(2+)</name>
        <dbReference type="ChEBI" id="CHEBI:29035"/>
    </cofactor>
    <text evidence="6">Probably binds two magnesium or manganese ions per subunit.</text>
</comment>
<dbReference type="STRING" id="406100.SAMN04488052_11218"/>
<dbReference type="PROSITE" id="PS51435">
    <property type="entry name" value="AP_NUCLEASE_F1_4"/>
    <property type="match status" value="1"/>
</dbReference>
<feature type="binding site" evidence="6">
    <location>
        <position position="245"/>
    </location>
    <ligand>
        <name>Mg(2+)</name>
        <dbReference type="ChEBI" id="CHEBI:18420"/>
        <label>1</label>
    </ligand>
</feature>
<dbReference type="GO" id="GO:0046872">
    <property type="term" value="F:metal ion binding"/>
    <property type="evidence" value="ECO:0007669"/>
    <property type="project" value="UniProtKB-KW"/>
</dbReference>
<evidence type="ECO:0000256" key="7">
    <source>
        <dbReference type="PIRSR" id="PIRSR604808-3"/>
    </source>
</evidence>
<evidence type="ECO:0000313" key="9">
    <source>
        <dbReference type="EMBL" id="SEP14054.1"/>
    </source>
</evidence>
<feature type="binding site" evidence="6">
    <location>
        <position position="246"/>
    </location>
    <ligand>
        <name>Mg(2+)</name>
        <dbReference type="ChEBI" id="CHEBI:18420"/>
        <label>1</label>
    </ligand>
</feature>
<dbReference type="Pfam" id="PF03372">
    <property type="entry name" value="Exo_endo_phos"/>
    <property type="match status" value="1"/>
</dbReference>
<keyword evidence="6" id="KW-0464">Manganese</keyword>
<evidence type="ECO:0000256" key="3">
    <source>
        <dbReference type="ARBA" id="ARBA00022801"/>
    </source>
</evidence>
<feature type="site" description="Important for catalytic activity" evidence="7">
    <location>
        <position position="220"/>
    </location>
</feature>
<dbReference type="Proteomes" id="UP000199657">
    <property type="component" value="Unassembled WGS sequence"/>
</dbReference>
<keyword evidence="2 6" id="KW-0479">Metal-binding</keyword>
<evidence type="ECO:0000256" key="5">
    <source>
        <dbReference type="PIRSR" id="PIRSR604808-1"/>
    </source>
</evidence>
<dbReference type="NCBIfam" id="TIGR00195">
    <property type="entry name" value="exoDNase_III"/>
    <property type="match status" value="1"/>
</dbReference>
<dbReference type="GO" id="GO:0008311">
    <property type="term" value="F:double-stranded DNA 3'-5' DNA exonuclease activity"/>
    <property type="evidence" value="ECO:0007669"/>
    <property type="project" value="InterPro"/>
</dbReference>
<evidence type="ECO:0000256" key="1">
    <source>
        <dbReference type="ARBA" id="ARBA00007092"/>
    </source>
</evidence>
<dbReference type="RefSeq" id="WP_091645999.1">
    <property type="nucleotide sequence ID" value="NZ_FOEG01000012.1"/>
</dbReference>
<dbReference type="FunFam" id="3.60.10.10:FF:000026">
    <property type="entry name" value="Exodeoxyribonuclease III"/>
    <property type="match status" value="1"/>
</dbReference>
<sequence>MRVISLNCNGIRAAARKGFFDWLPQQQADVVCLQELKAQPDQLSADPFHPDGYHVALHAAEKKGYSGVGIYARREPDDVIRGLGWPEFDAEGRWIEARFGALSVVSLYFPSGSSGDQRQGVKEGWMGDFLDHLRTLMADDREYIICGDWNIAHRELDLRNWRSNRKNSGFLPHERAWLDRVFDEVGWVDAYRALYPEREQYTWWSNRGRAWDNNTGWRIDYQVITPGLKPALRDASVYTDDRFSDHAPLTVDYERALG</sequence>
<evidence type="ECO:0000256" key="2">
    <source>
        <dbReference type="ARBA" id="ARBA00022723"/>
    </source>
</evidence>
<dbReference type="AlphaFoldDB" id="A0A1H8VFJ4"/>
<proteinExistence type="inferred from homology"/>
<accession>A0A1H8VFJ4</accession>
<dbReference type="InterPro" id="IPR020847">
    <property type="entry name" value="AP_endonuclease_F1_BS"/>
</dbReference>
<dbReference type="PROSITE" id="PS00726">
    <property type="entry name" value="AP_NUCLEASE_F1_1"/>
    <property type="match status" value="1"/>
</dbReference>
<feature type="site" description="Interaction with DNA substrate" evidence="7">
    <location>
        <position position="246"/>
    </location>
</feature>
<feature type="site" description="Transition state stabilizer" evidence="7">
    <location>
        <position position="150"/>
    </location>
</feature>
<feature type="domain" description="Endonuclease/exonuclease/phosphatase" evidence="8">
    <location>
        <begin position="4"/>
        <end position="246"/>
    </location>
</feature>
<dbReference type="InterPro" id="IPR037493">
    <property type="entry name" value="ExoIII-like"/>
</dbReference>
<feature type="binding site" evidence="6">
    <location>
        <position position="35"/>
    </location>
    <ligand>
        <name>Mg(2+)</name>
        <dbReference type="ChEBI" id="CHEBI:18420"/>
        <label>1</label>
    </ligand>
</feature>
<dbReference type="CDD" id="cd10281">
    <property type="entry name" value="Nape_like_AP-endo"/>
    <property type="match status" value="1"/>
</dbReference>
<dbReference type="InterPro" id="IPR004808">
    <property type="entry name" value="AP_endonuc_1"/>
</dbReference>
<keyword evidence="4 6" id="KW-0460">Magnesium</keyword>